<protein>
    <submittedName>
        <fullName evidence="1">Glycerophosphoryl diester phosphodiesterase (EC)</fullName>
        <ecNumber evidence="1">3.1.4.46</ecNumber>
    </submittedName>
</protein>
<reference evidence="1" key="1">
    <citation type="submission" date="2020-01" db="EMBL/GenBank/DDBJ databases">
        <authorList>
            <person name="Meier V. D."/>
            <person name="Meier V D."/>
        </authorList>
    </citation>
    <scope>NUCLEOTIDE SEQUENCE</scope>
    <source>
        <strain evidence="1">HLG_WM_MAG_08</strain>
    </source>
</reference>
<organism evidence="1">
    <name type="scientific">uncultured Thiotrichaceae bacterium</name>
    <dbReference type="NCBI Taxonomy" id="298394"/>
    <lineage>
        <taxon>Bacteria</taxon>
        <taxon>Pseudomonadati</taxon>
        <taxon>Pseudomonadota</taxon>
        <taxon>Gammaproteobacteria</taxon>
        <taxon>Thiotrichales</taxon>
        <taxon>Thiotrichaceae</taxon>
        <taxon>environmental samples</taxon>
    </lineage>
</organism>
<dbReference type="GO" id="GO:0008889">
    <property type="term" value="F:glycerophosphodiester phosphodiesterase activity"/>
    <property type="evidence" value="ECO:0007669"/>
    <property type="project" value="UniProtKB-EC"/>
</dbReference>
<accession>A0A6S6TGK4</accession>
<dbReference type="EC" id="3.1.4.46" evidence="1"/>
<proteinExistence type="predicted"/>
<evidence type="ECO:0000313" key="1">
    <source>
        <dbReference type="EMBL" id="CAA6814145.1"/>
    </source>
</evidence>
<name>A0A6S6TGK4_9GAMM</name>
<keyword evidence="1" id="KW-0378">Hydrolase</keyword>
<dbReference type="AlphaFoldDB" id="A0A6S6TGK4"/>
<dbReference type="EMBL" id="CACVAV010000230">
    <property type="protein sequence ID" value="CAA6814145.1"/>
    <property type="molecule type" value="Genomic_DNA"/>
</dbReference>
<gene>
    <name evidence="1" type="ORF">HELGO_WM42729</name>
</gene>
<sequence length="28" mass="3063">MLAQDVGIKGLFSDWPATVTYYANCKGL</sequence>